<comment type="caution">
    <text evidence="1">The sequence shown here is derived from an EMBL/GenBank/DDBJ whole genome shotgun (WGS) entry which is preliminary data.</text>
</comment>
<protein>
    <submittedName>
        <fullName evidence="1">7733_t:CDS:1</fullName>
    </submittedName>
</protein>
<evidence type="ECO:0000313" key="2">
    <source>
        <dbReference type="Proteomes" id="UP000789920"/>
    </source>
</evidence>
<proteinExistence type="predicted"/>
<accession>A0ACA9NWZ3</accession>
<keyword evidence="2" id="KW-1185">Reference proteome</keyword>
<organism evidence="1 2">
    <name type="scientific">Racocetra persica</name>
    <dbReference type="NCBI Taxonomy" id="160502"/>
    <lineage>
        <taxon>Eukaryota</taxon>
        <taxon>Fungi</taxon>
        <taxon>Fungi incertae sedis</taxon>
        <taxon>Mucoromycota</taxon>
        <taxon>Glomeromycotina</taxon>
        <taxon>Glomeromycetes</taxon>
        <taxon>Diversisporales</taxon>
        <taxon>Gigasporaceae</taxon>
        <taxon>Racocetra</taxon>
    </lineage>
</organism>
<reference evidence="1" key="1">
    <citation type="submission" date="2021-06" db="EMBL/GenBank/DDBJ databases">
        <authorList>
            <person name="Kallberg Y."/>
            <person name="Tangrot J."/>
            <person name="Rosling A."/>
        </authorList>
    </citation>
    <scope>NUCLEOTIDE SEQUENCE</scope>
    <source>
        <strain evidence="1">MA461A</strain>
    </source>
</reference>
<gene>
    <name evidence="1" type="ORF">RPERSI_LOCUS8751</name>
</gene>
<name>A0ACA9NWZ3_9GLOM</name>
<feature type="non-terminal residue" evidence="1">
    <location>
        <position position="1"/>
    </location>
</feature>
<dbReference type="EMBL" id="CAJVQC010016040">
    <property type="protein sequence ID" value="CAG8672752.1"/>
    <property type="molecule type" value="Genomic_DNA"/>
</dbReference>
<evidence type="ECO:0000313" key="1">
    <source>
        <dbReference type="EMBL" id="CAG8672752.1"/>
    </source>
</evidence>
<dbReference type="Proteomes" id="UP000789920">
    <property type="component" value="Unassembled WGS sequence"/>
</dbReference>
<sequence length="233" mass="27664">KNNRILTEYGIIKKVLGNYNYNNFKEYRKLAFISKDFFIASKNVLITLYLIDIDDICYNPRPTHKYYIEYNVTKNLILNDRFSNIRSIYYNWSSLTTTAVSHSKRFYPAITNEYFYKKLIRNPFNKTFERDSEDRIVIDMKDIMIKTANISFNRQLSSKESTTAFRRPYHELIPVTDHEHGHYVTTPSDIADKWIYEDINILDLSNKTKSILSNLIDSYEYQIDGVSIVEMGY</sequence>